<organism evidence="6 7">
    <name type="scientific">Leadbetterella byssophila (strain DSM 17132 / JCM 16389 / KACC 11308 / NBRC 106382 / 4M15)</name>
    <dbReference type="NCBI Taxonomy" id="649349"/>
    <lineage>
        <taxon>Bacteria</taxon>
        <taxon>Pseudomonadati</taxon>
        <taxon>Bacteroidota</taxon>
        <taxon>Cytophagia</taxon>
        <taxon>Cytophagales</taxon>
        <taxon>Leadbetterellaceae</taxon>
        <taxon>Leadbetterella</taxon>
    </lineage>
</organism>
<dbReference type="InterPro" id="IPR051909">
    <property type="entry name" value="MFP_Cation_Efflux"/>
</dbReference>
<keyword evidence="3" id="KW-0175">Coiled coil</keyword>
<dbReference type="InterPro" id="IPR006143">
    <property type="entry name" value="RND_pump_MFP"/>
</dbReference>
<dbReference type="Pfam" id="PF25954">
    <property type="entry name" value="Beta-barrel_RND_2"/>
    <property type="match status" value="1"/>
</dbReference>
<dbReference type="EMBL" id="CP002305">
    <property type="protein sequence ID" value="ADQ19247.1"/>
    <property type="molecule type" value="Genomic_DNA"/>
</dbReference>
<feature type="coiled-coil region" evidence="3">
    <location>
        <begin position="105"/>
        <end position="163"/>
    </location>
</feature>
<evidence type="ECO:0000313" key="6">
    <source>
        <dbReference type="EMBL" id="ADQ19247.1"/>
    </source>
</evidence>
<dbReference type="RefSeq" id="WP_013410268.1">
    <property type="nucleotide sequence ID" value="NC_014655.1"/>
</dbReference>
<dbReference type="KEGG" id="lby:Lbys_3599"/>
<dbReference type="Gene3D" id="2.40.420.20">
    <property type="match status" value="1"/>
</dbReference>
<dbReference type="HOGENOM" id="CLU_018816_13_2_10"/>
<dbReference type="Proteomes" id="UP000007435">
    <property type="component" value="Chromosome"/>
</dbReference>
<evidence type="ECO:0000256" key="3">
    <source>
        <dbReference type="SAM" id="Coils"/>
    </source>
</evidence>
<dbReference type="PANTHER" id="PTHR30097">
    <property type="entry name" value="CATION EFFLUX SYSTEM PROTEIN CUSB"/>
    <property type="match status" value="1"/>
</dbReference>
<dbReference type="GO" id="GO:0015679">
    <property type="term" value="P:plasma membrane copper ion transport"/>
    <property type="evidence" value="ECO:0007669"/>
    <property type="project" value="TreeGrafter"/>
</dbReference>
<dbReference type="Gene3D" id="2.40.30.170">
    <property type="match status" value="1"/>
</dbReference>
<dbReference type="GO" id="GO:0030313">
    <property type="term" value="C:cell envelope"/>
    <property type="evidence" value="ECO:0007669"/>
    <property type="project" value="TreeGrafter"/>
</dbReference>
<name>E4RZV5_LEAB4</name>
<dbReference type="GO" id="GO:0060003">
    <property type="term" value="P:copper ion export"/>
    <property type="evidence" value="ECO:0007669"/>
    <property type="project" value="TreeGrafter"/>
</dbReference>
<dbReference type="eggNOG" id="COG0845">
    <property type="taxonomic scope" value="Bacteria"/>
</dbReference>
<gene>
    <name evidence="6" type="ordered locus">Lbys_3599</name>
</gene>
<dbReference type="GO" id="GO:0016020">
    <property type="term" value="C:membrane"/>
    <property type="evidence" value="ECO:0007669"/>
    <property type="project" value="InterPro"/>
</dbReference>
<keyword evidence="7" id="KW-1185">Reference proteome</keyword>
<evidence type="ECO:0000259" key="4">
    <source>
        <dbReference type="Pfam" id="PF25954"/>
    </source>
</evidence>
<evidence type="ECO:0000256" key="1">
    <source>
        <dbReference type="ARBA" id="ARBA00009477"/>
    </source>
</evidence>
<feature type="domain" description="CusB-like beta-barrel" evidence="4">
    <location>
        <begin position="219"/>
        <end position="292"/>
    </location>
</feature>
<dbReference type="Gene3D" id="2.40.50.100">
    <property type="match status" value="1"/>
</dbReference>
<dbReference type="Pfam" id="PF25973">
    <property type="entry name" value="BSH_CzcB"/>
    <property type="match status" value="1"/>
</dbReference>
<evidence type="ECO:0000313" key="7">
    <source>
        <dbReference type="Proteomes" id="UP000007435"/>
    </source>
</evidence>
<dbReference type="SUPFAM" id="SSF111369">
    <property type="entry name" value="HlyD-like secretion proteins"/>
    <property type="match status" value="1"/>
</dbReference>
<dbReference type="STRING" id="649349.Lbys_3599"/>
<feature type="domain" description="CzcB-like barrel-sandwich hybrid" evidence="5">
    <location>
        <begin position="73"/>
        <end position="211"/>
    </location>
</feature>
<dbReference type="InterPro" id="IPR058792">
    <property type="entry name" value="Beta-barrel_RND_2"/>
</dbReference>
<keyword evidence="2" id="KW-0813">Transport</keyword>
<sequence length="372" mass="40896">MKRLVILLLLSACQKPEVKETEEVHEAFEARLTDTQLATAKVEYGKIEEKNLTSSLRLNGVLRVPNTHKGSISALYGGVVKTLLIEMGDPVKKGQIIAYIEHPDLIKLQEEYLMSSARLEQTEEEFKRQLQLVEGQAGAVKTLQASKSEYLAAKAKFQSLEAQINLLGLSGVKEGKMYASLPVRSPIHGTISTIYAKMGEFLNVAAPLADVVDNNALHLDLQVFEKDLHKMKIGQKVRFTLTNLPTEAYDAEVFSIGSSFENDSKTIAVHCKVTGPVKGLIDGMNVSARVETSTDNQKAVLNDAIVEAEGKTFIIIEEEKGVFERVEVIKGVTDLGYTAVMPVKDLAEKTRIVTKGAYFVHAAMVKSEGHTH</sequence>
<accession>E4RZV5</accession>
<protein>
    <submittedName>
        <fullName evidence="6">Efflux transporter, RND family, MFP subunit</fullName>
    </submittedName>
</protein>
<dbReference type="PANTHER" id="PTHR30097:SF4">
    <property type="entry name" value="SLR6042 PROTEIN"/>
    <property type="match status" value="1"/>
</dbReference>
<dbReference type="GO" id="GO:0022857">
    <property type="term" value="F:transmembrane transporter activity"/>
    <property type="evidence" value="ECO:0007669"/>
    <property type="project" value="InterPro"/>
</dbReference>
<reference key="1">
    <citation type="submission" date="2010-11" db="EMBL/GenBank/DDBJ databases">
        <title>The complete genome of Leadbetterella byssophila DSM 17132.</title>
        <authorList>
            <consortium name="US DOE Joint Genome Institute (JGI-PGF)"/>
            <person name="Lucas S."/>
            <person name="Copeland A."/>
            <person name="Lapidus A."/>
            <person name="Glavina del Rio T."/>
            <person name="Dalin E."/>
            <person name="Tice H."/>
            <person name="Bruce D."/>
            <person name="Goodwin L."/>
            <person name="Pitluck S."/>
            <person name="Kyrpides N."/>
            <person name="Mavromatis K."/>
            <person name="Ivanova N."/>
            <person name="Teshima H."/>
            <person name="Brettin T."/>
            <person name="Detter J.C."/>
            <person name="Han C."/>
            <person name="Tapia R."/>
            <person name="Land M."/>
            <person name="Hauser L."/>
            <person name="Markowitz V."/>
            <person name="Cheng J.-F."/>
            <person name="Hugenholtz P."/>
            <person name="Woyke T."/>
            <person name="Wu D."/>
            <person name="Tindall B."/>
            <person name="Pomrenke H.G."/>
            <person name="Brambilla E."/>
            <person name="Klenk H.-P."/>
            <person name="Eisen J.A."/>
        </authorList>
    </citation>
    <scope>NUCLEOTIDE SEQUENCE [LARGE SCALE GENOMIC DNA]</scope>
    <source>
        <strain>DSM 17132</strain>
    </source>
</reference>
<dbReference type="NCBIfam" id="TIGR01730">
    <property type="entry name" value="RND_mfp"/>
    <property type="match status" value="1"/>
</dbReference>
<evidence type="ECO:0000259" key="5">
    <source>
        <dbReference type="Pfam" id="PF25973"/>
    </source>
</evidence>
<reference evidence="6 7" key="2">
    <citation type="journal article" date="2011" name="Stand. Genomic Sci.">
        <title>Complete genome sequence of Leadbetterella byssophila type strain (4M15).</title>
        <authorList>
            <person name="Abt B."/>
            <person name="Teshima H."/>
            <person name="Lucas S."/>
            <person name="Lapidus A."/>
            <person name="Del Rio T.G."/>
            <person name="Nolan M."/>
            <person name="Tice H."/>
            <person name="Cheng J.F."/>
            <person name="Pitluck S."/>
            <person name="Liolios K."/>
            <person name="Pagani I."/>
            <person name="Ivanova N."/>
            <person name="Mavromatis K."/>
            <person name="Pati A."/>
            <person name="Tapia R."/>
            <person name="Han C."/>
            <person name="Goodwin L."/>
            <person name="Chen A."/>
            <person name="Palaniappan K."/>
            <person name="Land M."/>
            <person name="Hauser L."/>
            <person name="Chang Y.J."/>
            <person name="Jeffries C.D."/>
            <person name="Rohde M."/>
            <person name="Goker M."/>
            <person name="Tindall B.J."/>
            <person name="Detter J.C."/>
            <person name="Woyke T."/>
            <person name="Bristow J."/>
            <person name="Eisen J.A."/>
            <person name="Markowitz V."/>
            <person name="Hugenholtz P."/>
            <person name="Klenk H.P."/>
            <person name="Kyrpides N.C."/>
        </authorList>
    </citation>
    <scope>NUCLEOTIDE SEQUENCE [LARGE SCALE GENOMIC DNA]</scope>
    <source>
        <strain evidence="7">DSM 17132 / JCM 16389 / KACC 11308 / NBRC 106382 / 4M15</strain>
    </source>
</reference>
<dbReference type="AlphaFoldDB" id="E4RZV5"/>
<evidence type="ECO:0000256" key="2">
    <source>
        <dbReference type="ARBA" id="ARBA00022448"/>
    </source>
</evidence>
<proteinExistence type="inferred from homology"/>
<dbReference type="OrthoDB" id="9814657at2"/>
<comment type="similarity">
    <text evidence="1">Belongs to the membrane fusion protein (MFP) (TC 8.A.1) family.</text>
</comment>
<dbReference type="InterPro" id="IPR058647">
    <property type="entry name" value="BSH_CzcB-like"/>
</dbReference>